<dbReference type="RefSeq" id="XP_018142530.1">
    <property type="nucleotide sequence ID" value="XM_018291790.1"/>
</dbReference>
<feature type="signal peptide" evidence="1">
    <location>
        <begin position="1"/>
        <end position="18"/>
    </location>
</feature>
<sequence>MQPTFVTFSLVLLGAANAQLQRASYWSTADRNGTKTIIGDGFRCYAMQGKVKHVETEKMVQAIFYDRAGCTGAHSIQTWGTTTLDETFSFQSVELSKYER</sequence>
<proteinExistence type="predicted"/>
<dbReference type="AlphaFoldDB" id="A0A179FI31"/>
<accession>A0A179FI31</accession>
<evidence type="ECO:0000313" key="2">
    <source>
        <dbReference type="EMBL" id="OAQ65216.1"/>
    </source>
</evidence>
<dbReference type="Proteomes" id="UP000078397">
    <property type="component" value="Unassembled WGS sequence"/>
</dbReference>
<feature type="chain" id="PRO_5008101701" evidence="1">
    <location>
        <begin position="19"/>
        <end position="100"/>
    </location>
</feature>
<name>A0A179FI31_METCM</name>
<evidence type="ECO:0000256" key="1">
    <source>
        <dbReference type="SAM" id="SignalP"/>
    </source>
</evidence>
<dbReference type="EMBL" id="LSBJ02000005">
    <property type="protein sequence ID" value="OAQ65216.1"/>
    <property type="molecule type" value="Genomic_DNA"/>
</dbReference>
<organism evidence="2 3">
    <name type="scientific">Pochonia chlamydosporia 170</name>
    <dbReference type="NCBI Taxonomy" id="1380566"/>
    <lineage>
        <taxon>Eukaryota</taxon>
        <taxon>Fungi</taxon>
        <taxon>Dikarya</taxon>
        <taxon>Ascomycota</taxon>
        <taxon>Pezizomycotina</taxon>
        <taxon>Sordariomycetes</taxon>
        <taxon>Hypocreomycetidae</taxon>
        <taxon>Hypocreales</taxon>
        <taxon>Clavicipitaceae</taxon>
        <taxon>Pochonia</taxon>
    </lineage>
</organism>
<dbReference type="OrthoDB" id="4957688at2759"/>
<gene>
    <name evidence="2" type="ORF">VFPPC_14019</name>
</gene>
<evidence type="ECO:0000313" key="3">
    <source>
        <dbReference type="Proteomes" id="UP000078397"/>
    </source>
</evidence>
<dbReference type="GeneID" id="28855784"/>
<reference evidence="2 3" key="1">
    <citation type="journal article" date="2016" name="PLoS Pathog.">
        <title>Biosynthesis of antibiotic leucinostatins in bio-control fungus Purpureocillium lilacinum and their inhibition on phytophthora revealed by genome mining.</title>
        <authorList>
            <person name="Wang G."/>
            <person name="Liu Z."/>
            <person name="Lin R."/>
            <person name="Li E."/>
            <person name="Mao Z."/>
            <person name="Ling J."/>
            <person name="Yang Y."/>
            <person name="Yin W.B."/>
            <person name="Xie B."/>
        </authorList>
    </citation>
    <scope>NUCLEOTIDE SEQUENCE [LARGE SCALE GENOMIC DNA]</scope>
    <source>
        <strain evidence="2">170</strain>
    </source>
</reference>
<keyword evidence="1" id="KW-0732">Signal</keyword>
<comment type="caution">
    <text evidence="2">The sequence shown here is derived from an EMBL/GenBank/DDBJ whole genome shotgun (WGS) entry which is preliminary data.</text>
</comment>
<keyword evidence="3" id="KW-1185">Reference proteome</keyword>
<protein>
    <submittedName>
        <fullName evidence="2">Uncharacterized protein</fullName>
    </submittedName>
</protein>
<dbReference type="KEGG" id="pchm:VFPPC_14019"/>